<dbReference type="AlphaFoldDB" id="A0A4C1T775"/>
<comment type="caution">
    <text evidence="1">The sequence shown here is derived from an EMBL/GenBank/DDBJ whole genome shotgun (WGS) entry which is preliminary data.</text>
</comment>
<accession>A0A4C1T775</accession>
<protein>
    <submittedName>
        <fullName evidence="1">Uncharacterized protein</fullName>
    </submittedName>
</protein>
<organism evidence="1 2">
    <name type="scientific">Eumeta variegata</name>
    <name type="common">Bagworm moth</name>
    <name type="synonym">Eumeta japonica</name>
    <dbReference type="NCBI Taxonomy" id="151549"/>
    <lineage>
        <taxon>Eukaryota</taxon>
        <taxon>Metazoa</taxon>
        <taxon>Ecdysozoa</taxon>
        <taxon>Arthropoda</taxon>
        <taxon>Hexapoda</taxon>
        <taxon>Insecta</taxon>
        <taxon>Pterygota</taxon>
        <taxon>Neoptera</taxon>
        <taxon>Endopterygota</taxon>
        <taxon>Lepidoptera</taxon>
        <taxon>Glossata</taxon>
        <taxon>Ditrysia</taxon>
        <taxon>Tineoidea</taxon>
        <taxon>Psychidae</taxon>
        <taxon>Oiketicinae</taxon>
        <taxon>Eumeta</taxon>
    </lineage>
</organism>
<keyword evidence="2" id="KW-1185">Reference proteome</keyword>
<reference evidence="1 2" key="1">
    <citation type="journal article" date="2019" name="Commun. Biol.">
        <title>The bagworm genome reveals a unique fibroin gene that provides high tensile strength.</title>
        <authorList>
            <person name="Kono N."/>
            <person name="Nakamura H."/>
            <person name="Ohtoshi R."/>
            <person name="Tomita M."/>
            <person name="Numata K."/>
            <person name="Arakawa K."/>
        </authorList>
    </citation>
    <scope>NUCLEOTIDE SEQUENCE [LARGE SCALE GENOMIC DNA]</scope>
</reference>
<name>A0A4C1T775_EUMVA</name>
<sequence>MSEPCPPAGSGKELFTALYTPRRCIARGGAADGRPIARKSIPKSGYTPVQMGIIGHARAAQTEYVCRWLAQNSSNFGVLPPD</sequence>
<proteinExistence type="predicted"/>
<dbReference type="Proteomes" id="UP000299102">
    <property type="component" value="Unassembled WGS sequence"/>
</dbReference>
<gene>
    <name evidence="1" type="ORF">EVAR_5730_1</name>
</gene>
<evidence type="ECO:0000313" key="2">
    <source>
        <dbReference type="Proteomes" id="UP000299102"/>
    </source>
</evidence>
<dbReference type="EMBL" id="BGZK01000035">
    <property type="protein sequence ID" value="GBP09287.1"/>
    <property type="molecule type" value="Genomic_DNA"/>
</dbReference>
<evidence type="ECO:0000313" key="1">
    <source>
        <dbReference type="EMBL" id="GBP09287.1"/>
    </source>
</evidence>